<keyword evidence="2" id="KW-0175">Coiled coil</keyword>
<accession>L1JQY9</accession>
<dbReference type="Gene3D" id="1.10.10.490">
    <property type="entry name" value="Beta-catenin-interacting ICAT"/>
    <property type="match status" value="1"/>
</dbReference>
<organism evidence="4">
    <name type="scientific">Guillardia theta (strain CCMP2712)</name>
    <name type="common">Cryptophyte</name>
    <dbReference type="NCBI Taxonomy" id="905079"/>
    <lineage>
        <taxon>Eukaryota</taxon>
        <taxon>Cryptophyceae</taxon>
        <taxon>Pyrenomonadales</taxon>
        <taxon>Geminigeraceae</taxon>
        <taxon>Guillardia</taxon>
    </lineage>
</organism>
<gene>
    <name evidence="4" type="ORF">GUITHDRAFT_66454</name>
</gene>
<evidence type="ECO:0000256" key="2">
    <source>
        <dbReference type="SAM" id="Coils"/>
    </source>
</evidence>
<dbReference type="InterPro" id="IPR036911">
    <property type="entry name" value="ICAT_sf"/>
</dbReference>
<evidence type="ECO:0000313" key="4">
    <source>
        <dbReference type="EMBL" id="EKX50704.1"/>
    </source>
</evidence>
<dbReference type="HOGENOM" id="CLU_091171_0_0_1"/>
<dbReference type="EnsemblProtists" id="EKX50704">
    <property type="protein sequence ID" value="EKX50704"/>
    <property type="gene ID" value="GUITHDRAFT_66454"/>
</dbReference>
<evidence type="ECO:0000256" key="1">
    <source>
        <dbReference type="ARBA" id="ARBA00006505"/>
    </source>
</evidence>
<feature type="domain" description="Beta-catenin-interacting ICAT" evidence="3">
    <location>
        <begin position="116"/>
        <end position="169"/>
    </location>
</feature>
<dbReference type="OMA" id="TKMMAGN"/>
<dbReference type="PANTHER" id="PTHR16505:SF8">
    <property type="entry name" value="PROTEIN LZIC"/>
    <property type="match status" value="1"/>
</dbReference>
<dbReference type="RefSeq" id="XP_005837684.1">
    <property type="nucleotide sequence ID" value="XM_005837627.1"/>
</dbReference>
<reference evidence="5" key="3">
    <citation type="submission" date="2015-06" db="UniProtKB">
        <authorList>
            <consortium name="EnsemblProtists"/>
        </authorList>
    </citation>
    <scope>IDENTIFICATION</scope>
</reference>
<dbReference type="OrthoDB" id="10262856at2759"/>
<dbReference type="GO" id="GO:0008013">
    <property type="term" value="F:beta-catenin binding"/>
    <property type="evidence" value="ECO:0007669"/>
    <property type="project" value="InterPro"/>
</dbReference>
<reference evidence="6" key="2">
    <citation type="submission" date="2012-11" db="EMBL/GenBank/DDBJ databases">
        <authorList>
            <person name="Kuo A."/>
            <person name="Curtis B.A."/>
            <person name="Tanifuji G."/>
            <person name="Burki F."/>
            <person name="Gruber A."/>
            <person name="Irimia M."/>
            <person name="Maruyama S."/>
            <person name="Arias M.C."/>
            <person name="Ball S.G."/>
            <person name="Gile G.H."/>
            <person name="Hirakawa Y."/>
            <person name="Hopkins J.F."/>
            <person name="Rensing S.A."/>
            <person name="Schmutz J."/>
            <person name="Symeonidi A."/>
            <person name="Elias M."/>
            <person name="Eveleigh R.J."/>
            <person name="Herman E.K."/>
            <person name="Klute M.J."/>
            <person name="Nakayama T."/>
            <person name="Obornik M."/>
            <person name="Reyes-Prieto A."/>
            <person name="Armbrust E.V."/>
            <person name="Aves S.J."/>
            <person name="Beiko R.G."/>
            <person name="Coutinho P."/>
            <person name="Dacks J.B."/>
            <person name="Durnford D.G."/>
            <person name="Fast N.M."/>
            <person name="Green B.R."/>
            <person name="Grisdale C."/>
            <person name="Hempe F."/>
            <person name="Henrissat B."/>
            <person name="Hoppner M.P."/>
            <person name="Ishida K.-I."/>
            <person name="Kim E."/>
            <person name="Koreny L."/>
            <person name="Kroth P.G."/>
            <person name="Liu Y."/>
            <person name="Malik S.-B."/>
            <person name="Maier U.G."/>
            <person name="McRose D."/>
            <person name="Mock T."/>
            <person name="Neilson J.A."/>
            <person name="Onodera N.T."/>
            <person name="Poole A.M."/>
            <person name="Pritham E.J."/>
            <person name="Richards T.A."/>
            <person name="Rocap G."/>
            <person name="Roy S.W."/>
            <person name="Sarai C."/>
            <person name="Schaack S."/>
            <person name="Shirato S."/>
            <person name="Slamovits C.H."/>
            <person name="Spencer D.F."/>
            <person name="Suzuki S."/>
            <person name="Worden A.Z."/>
            <person name="Zauner S."/>
            <person name="Barry K."/>
            <person name="Bell C."/>
            <person name="Bharti A.K."/>
            <person name="Crow J.A."/>
            <person name="Grimwood J."/>
            <person name="Kramer R."/>
            <person name="Lindquist E."/>
            <person name="Lucas S."/>
            <person name="Salamov A."/>
            <person name="McFadden G.I."/>
            <person name="Lane C.E."/>
            <person name="Keeling P.J."/>
            <person name="Gray M.W."/>
            <person name="Grigoriev I.V."/>
            <person name="Archibald J.M."/>
        </authorList>
    </citation>
    <scope>NUCLEOTIDE SEQUENCE</scope>
    <source>
        <strain evidence="6">CCMP2712</strain>
    </source>
</reference>
<dbReference type="Pfam" id="PF06384">
    <property type="entry name" value="ICAT"/>
    <property type="match status" value="1"/>
</dbReference>
<dbReference type="Proteomes" id="UP000011087">
    <property type="component" value="Unassembled WGS sequence"/>
</dbReference>
<dbReference type="GeneID" id="17307684"/>
<protein>
    <recommendedName>
        <fullName evidence="3">Beta-catenin-interacting ICAT domain-containing protein</fullName>
    </recommendedName>
</protein>
<sequence length="172" mass="19617">MSGYGKEETAKLRSNVEDQLARLLQQLQDCEDLKDDLDEDEYESTKQDTLNQLREFEQSLQKMIAGDITLVNDLGGMRLAIQGAVSQAFRTPEVIKMFANKQPAQLRLRLEQKKEDLKLKRITQESYMAQVVEILTALKKLGEELNAEEEEFLKKNMSQQLAQFEAASSGDT</sequence>
<dbReference type="SUPFAM" id="SSF81730">
    <property type="entry name" value="beta-catenin-interacting protein ICAT"/>
    <property type="match status" value="1"/>
</dbReference>
<dbReference type="AlphaFoldDB" id="L1JQY9"/>
<comment type="similarity">
    <text evidence="1">Belongs to the CTNNBIP1 family.</text>
</comment>
<dbReference type="eggNOG" id="ENOG502QPUB">
    <property type="taxonomic scope" value="Eukaryota"/>
</dbReference>
<name>L1JQY9_GUITC</name>
<dbReference type="EMBL" id="JH992977">
    <property type="protein sequence ID" value="EKX50704.1"/>
    <property type="molecule type" value="Genomic_DNA"/>
</dbReference>
<dbReference type="KEGG" id="gtt:GUITHDRAFT_66454"/>
<evidence type="ECO:0000313" key="6">
    <source>
        <dbReference type="Proteomes" id="UP000011087"/>
    </source>
</evidence>
<dbReference type="PaxDb" id="55529-EKX50704"/>
<dbReference type="InterPro" id="IPR040065">
    <property type="entry name" value="LZIC"/>
</dbReference>
<dbReference type="STRING" id="905079.L1JQY9"/>
<evidence type="ECO:0000259" key="3">
    <source>
        <dbReference type="Pfam" id="PF06384"/>
    </source>
</evidence>
<dbReference type="PANTHER" id="PTHR16505">
    <property type="entry name" value="PROTEIN LZIC"/>
    <property type="match status" value="1"/>
</dbReference>
<dbReference type="InterPro" id="IPR009428">
    <property type="entry name" value="ICAT_dom"/>
</dbReference>
<proteinExistence type="inferred from homology"/>
<keyword evidence="6" id="KW-1185">Reference proteome</keyword>
<evidence type="ECO:0000313" key="5">
    <source>
        <dbReference type="EnsemblProtists" id="EKX50704"/>
    </source>
</evidence>
<reference evidence="4 6" key="1">
    <citation type="journal article" date="2012" name="Nature">
        <title>Algal genomes reveal evolutionary mosaicism and the fate of nucleomorphs.</title>
        <authorList>
            <consortium name="DOE Joint Genome Institute"/>
            <person name="Curtis B.A."/>
            <person name="Tanifuji G."/>
            <person name="Burki F."/>
            <person name="Gruber A."/>
            <person name="Irimia M."/>
            <person name="Maruyama S."/>
            <person name="Arias M.C."/>
            <person name="Ball S.G."/>
            <person name="Gile G.H."/>
            <person name="Hirakawa Y."/>
            <person name="Hopkins J.F."/>
            <person name="Kuo A."/>
            <person name="Rensing S.A."/>
            <person name="Schmutz J."/>
            <person name="Symeonidi A."/>
            <person name="Elias M."/>
            <person name="Eveleigh R.J."/>
            <person name="Herman E.K."/>
            <person name="Klute M.J."/>
            <person name="Nakayama T."/>
            <person name="Obornik M."/>
            <person name="Reyes-Prieto A."/>
            <person name="Armbrust E.V."/>
            <person name="Aves S.J."/>
            <person name="Beiko R.G."/>
            <person name="Coutinho P."/>
            <person name="Dacks J.B."/>
            <person name="Durnford D.G."/>
            <person name="Fast N.M."/>
            <person name="Green B.R."/>
            <person name="Grisdale C.J."/>
            <person name="Hempel F."/>
            <person name="Henrissat B."/>
            <person name="Hoppner M.P."/>
            <person name="Ishida K."/>
            <person name="Kim E."/>
            <person name="Koreny L."/>
            <person name="Kroth P.G."/>
            <person name="Liu Y."/>
            <person name="Malik S.B."/>
            <person name="Maier U.G."/>
            <person name="McRose D."/>
            <person name="Mock T."/>
            <person name="Neilson J.A."/>
            <person name="Onodera N.T."/>
            <person name="Poole A.M."/>
            <person name="Pritham E.J."/>
            <person name="Richards T.A."/>
            <person name="Rocap G."/>
            <person name="Roy S.W."/>
            <person name="Sarai C."/>
            <person name="Schaack S."/>
            <person name="Shirato S."/>
            <person name="Slamovits C.H."/>
            <person name="Spencer D.F."/>
            <person name="Suzuki S."/>
            <person name="Worden A.Z."/>
            <person name="Zauner S."/>
            <person name="Barry K."/>
            <person name="Bell C."/>
            <person name="Bharti A.K."/>
            <person name="Crow J.A."/>
            <person name="Grimwood J."/>
            <person name="Kramer R."/>
            <person name="Lindquist E."/>
            <person name="Lucas S."/>
            <person name="Salamov A."/>
            <person name="McFadden G.I."/>
            <person name="Lane C.E."/>
            <person name="Keeling P.J."/>
            <person name="Gray M.W."/>
            <person name="Grigoriev I.V."/>
            <person name="Archibald J.M."/>
        </authorList>
    </citation>
    <scope>NUCLEOTIDE SEQUENCE</scope>
    <source>
        <strain evidence="4 6">CCMP2712</strain>
    </source>
</reference>
<feature type="coiled-coil region" evidence="2">
    <location>
        <begin position="6"/>
        <end position="59"/>
    </location>
</feature>